<keyword evidence="2" id="KW-1185">Reference proteome</keyword>
<dbReference type="RefSeq" id="WP_011495091.1">
    <property type="nucleotide sequence ID" value="NC_007954.1"/>
</dbReference>
<keyword evidence="1" id="KW-0449">Lipoprotein</keyword>
<gene>
    <name evidence="1" type="ordered locus">Sden_0636</name>
</gene>
<dbReference type="eggNOG" id="COG2182">
    <property type="taxonomic scope" value="Bacteria"/>
</dbReference>
<evidence type="ECO:0000313" key="1">
    <source>
        <dbReference type="EMBL" id="ABE53926.1"/>
    </source>
</evidence>
<dbReference type="OrthoDB" id="237393at2"/>
<dbReference type="PANTHER" id="PTHR41339:SF1">
    <property type="entry name" value="SECRETED PROTEIN"/>
    <property type="match status" value="1"/>
</dbReference>
<dbReference type="PROSITE" id="PS51257">
    <property type="entry name" value="PROKAR_LIPOPROTEIN"/>
    <property type="match status" value="1"/>
</dbReference>
<evidence type="ECO:0000313" key="2">
    <source>
        <dbReference type="Proteomes" id="UP000001982"/>
    </source>
</evidence>
<dbReference type="AlphaFoldDB" id="Q12RK0"/>
<organism evidence="1 2">
    <name type="scientific">Shewanella denitrificans (strain OS217 / ATCC BAA-1090 / DSM 15013)</name>
    <dbReference type="NCBI Taxonomy" id="318161"/>
    <lineage>
        <taxon>Bacteria</taxon>
        <taxon>Pseudomonadati</taxon>
        <taxon>Pseudomonadota</taxon>
        <taxon>Gammaproteobacteria</taxon>
        <taxon>Alteromonadales</taxon>
        <taxon>Shewanellaceae</taxon>
        <taxon>Shewanella</taxon>
    </lineage>
</organism>
<proteinExistence type="predicted"/>
<name>Q12RK0_SHEDO</name>
<dbReference type="EMBL" id="CP000302">
    <property type="protein sequence ID" value="ABE53926.1"/>
    <property type="molecule type" value="Genomic_DNA"/>
</dbReference>
<dbReference type="Proteomes" id="UP000001982">
    <property type="component" value="Chromosome"/>
</dbReference>
<dbReference type="KEGG" id="sdn:Sden_0636"/>
<sequence length="946" mass="98692">MELKNLFKLGAISTALILAGCGGDINISTAADPAAPTIPVTPPPVTQTPQQIAYSGFATKSTSVTSVDGKEVWLLKGTLASTAAKASSQSSSSQSTGGQTGNKIVLGNDVVWQLDGAVIVGGDNTNPMELTLEAGTKVLGGSDSYLVISRGSKIYAQGTKAAPIVFTSLETALGEAGKAGQWGGLVLLGNAPVNSCPDLNNCAAAFEVGNHNYGGNDTQDSSGTLQYVRVEFGGFKINDTQEMNGISFAGVGSGTVVDHVQVHMNNDDGLEFWGGNVSVSHVVLTENFDDSLDWTNGWQGSAQHVYIRQGDNSSNRGIEADSNSDAAASPMSKPALANITVQVGNGTNSNGDDAEGILFRKGTGVTAYNLLVKGDVNSGECLEVNDDNTVNNANTAELTMEHSLIDCVEPFKNAKADAAEGRTLALDVKAWYQGQTGNLVGASDLTGYMPNSSSIALSAGKANLSNLDDRLTNANYIGAFDGSTDWTKDWTTAIHSDTTPVPTALPTLTSCPVGTSAESVVAGTLKDSKINLVCRLEGNVLSNTTLLAGQNVMYKIDGGAVIVGGDKKDSATLAIQAGAQLFATPNSYIAVSRGSKIMAKGSAAHPIVMTSQQDVLMGAEGERGQWGGLVVLGKGLTNTCPDKNACDASFEVGDFPYGGNDNSDNSGQISYVVIKYAGFKVNDTQEMNGISFAAVGSGTQVDHIQVHANGDDGVEFWGGAVNLKYVYLTHNFDDSLDWTNGWTGKAQFVYITHEDGQANRGIEGDSHKGASDTPISAPKLANFTILPGVDVENASGDKGEGILLRVATAGELYNVLVQGRKGSTSTTESGECLELDGSYAGLIDNVNNKTLTMSHSVIDCNEPFKYSSDNAATANAVNVETWFLGQTGNSTSAVTLTDGMPAATDTVLLGKGKDLSAQDSFFESTNYIGAFDGKKDWRQGWVHIPQ</sequence>
<dbReference type="HOGENOM" id="CLU_005659_0_0_6"/>
<accession>Q12RK0</accession>
<reference evidence="1 2" key="1">
    <citation type="submission" date="2006-03" db="EMBL/GenBank/DDBJ databases">
        <title>Complete sequence of Shewanella denitrificans OS217.</title>
        <authorList>
            <consortium name="US DOE Joint Genome Institute"/>
            <person name="Copeland A."/>
            <person name="Lucas S."/>
            <person name="Lapidus A."/>
            <person name="Barry K."/>
            <person name="Detter J.C."/>
            <person name="Glavina del Rio T."/>
            <person name="Hammon N."/>
            <person name="Israni S."/>
            <person name="Dalin E."/>
            <person name="Tice H."/>
            <person name="Pitluck S."/>
            <person name="Brettin T."/>
            <person name="Bruce D."/>
            <person name="Han C."/>
            <person name="Tapia R."/>
            <person name="Gilna P."/>
            <person name="Kiss H."/>
            <person name="Schmutz J."/>
            <person name="Larimer F."/>
            <person name="Land M."/>
            <person name="Hauser L."/>
            <person name="Kyrpides N."/>
            <person name="Lykidis A."/>
            <person name="Richardson P."/>
        </authorList>
    </citation>
    <scope>NUCLEOTIDE SEQUENCE [LARGE SCALE GENOMIC DNA]</scope>
    <source>
        <strain evidence="2">OS217 / ATCC BAA-1090 / DSM 15013</strain>
    </source>
</reference>
<protein>
    <submittedName>
        <fullName evidence="1">Putative lipoprotein</fullName>
    </submittedName>
</protein>
<dbReference type="PANTHER" id="PTHR41339">
    <property type="entry name" value="LIPL48"/>
    <property type="match status" value="1"/>
</dbReference>
<dbReference type="STRING" id="318161.Sden_0636"/>